<dbReference type="Proteomes" id="UP000587462">
    <property type="component" value="Unassembled WGS sequence"/>
</dbReference>
<protein>
    <submittedName>
        <fullName evidence="1">Uncharacterized protein</fullName>
    </submittedName>
</protein>
<dbReference type="EMBL" id="JABBXF010000023">
    <property type="protein sequence ID" value="NVK78306.1"/>
    <property type="molecule type" value="Genomic_DNA"/>
</dbReference>
<organism evidence="1 2">
    <name type="scientific">Streptomyces morookaense</name>
    <name type="common">Streptoverticillium morookaense</name>
    <dbReference type="NCBI Taxonomy" id="1970"/>
    <lineage>
        <taxon>Bacteria</taxon>
        <taxon>Bacillati</taxon>
        <taxon>Actinomycetota</taxon>
        <taxon>Actinomycetes</taxon>
        <taxon>Kitasatosporales</taxon>
        <taxon>Streptomycetaceae</taxon>
        <taxon>Streptomyces</taxon>
    </lineage>
</organism>
<dbReference type="RefSeq" id="WP_171080315.1">
    <property type="nucleotide sequence ID" value="NZ_BNBU01000013.1"/>
</dbReference>
<sequence length="90" mass="10412">MADHFKIEIETLDYRDGVTYIEFIDLVPTRQVTQVGDQWLSSRREYDAAVGPLLTDQLLQPGEFDESDRITSAEFEEAWTRAISQEDSQQ</sequence>
<evidence type="ECO:0000313" key="2">
    <source>
        <dbReference type="Proteomes" id="UP000587462"/>
    </source>
</evidence>
<keyword evidence="2" id="KW-1185">Reference proteome</keyword>
<dbReference type="AlphaFoldDB" id="A0A7Y7B3F2"/>
<accession>A0A7Y7B3F2</accession>
<name>A0A7Y7B3F2_STRMO</name>
<proteinExistence type="predicted"/>
<gene>
    <name evidence="1" type="ORF">HG542_11585</name>
</gene>
<reference evidence="1 2" key="1">
    <citation type="submission" date="2020-04" db="EMBL/GenBank/DDBJ databases">
        <title>Draft Genome Sequence of Streptomyces morookaense DSM 40503, an 8-azaguanine-producing strain.</title>
        <authorList>
            <person name="Qi J."/>
            <person name="Gao J.-M."/>
        </authorList>
    </citation>
    <scope>NUCLEOTIDE SEQUENCE [LARGE SCALE GENOMIC DNA]</scope>
    <source>
        <strain evidence="1 2">DSM 40503</strain>
    </source>
</reference>
<comment type="caution">
    <text evidence="1">The sequence shown here is derived from an EMBL/GenBank/DDBJ whole genome shotgun (WGS) entry which is preliminary data.</text>
</comment>
<evidence type="ECO:0000313" key="1">
    <source>
        <dbReference type="EMBL" id="NVK78306.1"/>
    </source>
</evidence>